<reference evidence="4 5" key="1">
    <citation type="submission" date="2019-09" db="EMBL/GenBank/DDBJ databases">
        <title>Chitinophaga ginsengihumi sp. nov., isolated from soil of ginseng rhizosphere.</title>
        <authorList>
            <person name="Lee J."/>
        </authorList>
    </citation>
    <scope>NUCLEOTIDE SEQUENCE [LARGE SCALE GENOMIC DNA]</scope>
    <source>
        <strain evidence="4 5">BN140078</strain>
    </source>
</reference>
<dbReference type="AlphaFoldDB" id="A0A5B2VU95"/>
<keyword evidence="2" id="KW-0812">Transmembrane</keyword>
<keyword evidence="2" id="KW-1133">Transmembrane helix</keyword>
<feature type="domain" description="Tape measure protein N-terminal" evidence="3">
    <location>
        <begin position="55"/>
        <end position="235"/>
    </location>
</feature>
<feature type="compositionally biased region" description="Low complexity" evidence="1">
    <location>
        <begin position="460"/>
        <end position="472"/>
    </location>
</feature>
<keyword evidence="2" id="KW-0472">Membrane</keyword>
<evidence type="ECO:0000256" key="2">
    <source>
        <dbReference type="SAM" id="Phobius"/>
    </source>
</evidence>
<dbReference type="RefSeq" id="WP_149837677.1">
    <property type="nucleotide sequence ID" value="NZ_VUOC01000002.1"/>
</dbReference>
<dbReference type="NCBIfam" id="TIGR02675">
    <property type="entry name" value="tape_meas_nterm"/>
    <property type="match status" value="1"/>
</dbReference>
<keyword evidence="5" id="KW-1185">Reference proteome</keyword>
<evidence type="ECO:0000313" key="5">
    <source>
        <dbReference type="Proteomes" id="UP000324611"/>
    </source>
</evidence>
<accession>A0A5B2VU95</accession>
<protein>
    <submittedName>
        <fullName evidence="4">Tape measure protein</fullName>
    </submittedName>
</protein>
<proteinExistence type="predicted"/>
<comment type="caution">
    <text evidence="4">The sequence shown here is derived from an EMBL/GenBank/DDBJ whole genome shotgun (WGS) entry which is preliminary data.</text>
</comment>
<feature type="transmembrane region" description="Helical" evidence="2">
    <location>
        <begin position="387"/>
        <end position="410"/>
    </location>
</feature>
<dbReference type="InterPro" id="IPR013491">
    <property type="entry name" value="Tape_meas_N"/>
</dbReference>
<dbReference type="Pfam" id="PF20155">
    <property type="entry name" value="TMP_3"/>
    <property type="match status" value="1"/>
</dbReference>
<evidence type="ECO:0000256" key="1">
    <source>
        <dbReference type="SAM" id="MobiDB-lite"/>
    </source>
</evidence>
<evidence type="ECO:0000259" key="3">
    <source>
        <dbReference type="Pfam" id="PF20155"/>
    </source>
</evidence>
<reference evidence="4 5" key="2">
    <citation type="submission" date="2019-09" db="EMBL/GenBank/DDBJ databases">
        <authorList>
            <person name="Jin C."/>
        </authorList>
    </citation>
    <scope>NUCLEOTIDE SEQUENCE [LARGE SCALE GENOMIC DNA]</scope>
    <source>
        <strain evidence="4 5">BN140078</strain>
    </source>
</reference>
<dbReference type="Proteomes" id="UP000324611">
    <property type="component" value="Unassembled WGS sequence"/>
</dbReference>
<gene>
    <name evidence="4" type="ORF">F0L74_09745</name>
</gene>
<name>A0A5B2VU95_9BACT</name>
<organism evidence="4 5">
    <name type="scientific">Chitinophaga agrisoli</name>
    <dbReference type="NCBI Taxonomy" id="2607653"/>
    <lineage>
        <taxon>Bacteria</taxon>
        <taxon>Pseudomonadati</taxon>
        <taxon>Bacteroidota</taxon>
        <taxon>Chitinophagia</taxon>
        <taxon>Chitinophagales</taxon>
        <taxon>Chitinophagaceae</taxon>
        <taxon>Chitinophaga</taxon>
    </lineage>
</organism>
<feature type="region of interest" description="Disordered" evidence="1">
    <location>
        <begin position="455"/>
        <end position="485"/>
    </location>
</feature>
<sequence length="538" mass="57551">MNTNVEYTLTLEDLLSGKLKNADDAAKGLESTMLTLGGVIGAAFGVHEVMSFINQVIEAGSKVENATTGLTTLLKDNAAAVEVVQNTMEDATKTPFAFESLLAANKALIAANVSASDAREAVLDLANAIAATGGSDAELEGMIVNLQGIRNVGKATSQDIKQFAVAGINIYEVLHQATGKSIEQIKEMDISYELLTQSLKKAHDEGGIYAGGLENMANNTSVSISNLEDATFQLMVRMFNDLKPAIDVILERLGDLIGVLGDAWDWSVKNKQLFIDIGEVVLVAAGSYLTYQGILIGIALWTKINVIWQTIQYASIVLLGDGMLTASFAAKLWAGAQVLLNEAMIANPIGMVIVAVGLLVAAAIYCYNHFGTFRAILWGIWEFMKAFFEWITVVPFKVLMAFGEMVLGALTMDINRISKGFEDAKSVVFDGAKNLALSFKKGYDEGMADFAQSTAEEANGPKPVTKPTGVTPPVTPPPKETTKVTGNKSVSINIKIDNLVKEFTVKTQNMAEGSGKVKEMVVQTLLSAVNDSQIVAGQ</sequence>
<feature type="transmembrane region" description="Helical" evidence="2">
    <location>
        <begin position="280"/>
        <end position="301"/>
    </location>
</feature>
<feature type="transmembrane region" description="Helical" evidence="2">
    <location>
        <begin position="345"/>
        <end position="367"/>
    </location>
</feature>
<feature type="transmembrane region" description="Helical" evidence="2">
    <location>
        <begin position="313"/>
        <end position="333"/>
    </location>
</feature>
<dbReference type="EMBL" id="VUOC01000002">
    <property type="protein sequence ID" value="KAA2242801.1"/>
    <property type="molecule type" value="Genomic_DNA"/>
</dbReference>
<evidence type="ECO:0000313" key="4">
    <source>
        <dbReference type="EMBL" id="KAA2242801.1"/>
    </source>
</evidence>